<organism evidence="2 3">
    <name type="scientific">Liquorilactobacillus vini DSM 20605</name>
    <dbReference type="NCBI Taxonomy" id="1133569"/>
    <lineage>
        <taxon>Bacteria</taxon>
        <taxon>Bacillati</taxon>
        <taxon>Bacillota</taxon>
        <taxon>Bacilli</taxon>
        <taxon>Lactobacillales</taxon>
        <taxon>Lactobacillaceae</taxon>
        <taxon>Liquorilactobacillus</taxon>
    </lineage>
</organism>
<dbReference type="Proteomes" id="UP000051576">
    <property type="component" value="Unassembled WGS sequence"/>
</dbReference>
<name>A0A0R2CC23_9LACO</name>
<keyword evidence="3" id="KW-1185">Reference proteome</keyword>
<dbReference type="STRING" id="1133569.FD21_GL000287"/>
<dbReference type="EMBL" id="AYYX01000012">
    <property type="protein sequence ID" value="KRM89127.1"/>
    <property type="molecule type" value="Genomic_DNA"/>
</dbReference>
<dbReference type="RefSeq" id="WP_010580856.1">
    <property type="nucleotide sequence ID" value="NZ_AHYZ01000130.1"/>
</dbReference>
<reference evidence="2 3" key="1">
    <citation type="journal article" date="2015" name="Genome Announc.">
        <title>Expanding the biotechnology potential of lactobacilli through comparative genomics of 213 strains and associated genera.</title>
        <authorList>
            <person name="Sun Z."/>
            <person name="Harris H.M."/>
            <person name="McCann A."/>
            <person name="Guo C."/>
            <person name="Argimon S."/>
            <person name="Zhang W."/>
            <person name="Yang X."/>
            <person name="Jeffery I.B."/>
            <person name="Cooney J.C."/>
            <person name="Kagawa T.F."/>
            <person name="Liu W."/>
            <person name="Song Y."/>
            <person name="Salvetti E."/>
            <person name="Wrobel A."/>
            <person name="Rasinkangas P."/>
            <person name="Parkhill J."/>
            <person name="Rea M.C."/>
            <person name="O'Sullivan O."/>
            <person name="Ritari J."/>
            <person name="Douillard F.P."/>
            <person name="Paul Ross R."/>
            <person name="Yang R."/>
            <person name="Briner A.E."/>
            <person name="Felis G.E."/>
            <person name="de Vos W.M."/>
            <person name="Barrangou R."/>
            <person name="Klaenhammer T.R."/>
            <person name="Caufield P.W."/>
            <person name="Cui Y."/>
            <person name="Zhang H."/>
            <person name="O'Toole P.W."/>
        </authorList>
    </citation>
    <scope>NUCLEOTIDE SEQUENCE [LARGE SCALE GENOMIC DNA]</scope>
    <source>
        <strain evidence="2 3">DSM 20605</strain>
    </source>
</reference>
<dbReference type="PATRIC" id="fig|1133569.4.peg.305"/>
<comment type="caution">
    <text evidence="2">The sequence shown here is derived from an EMBL/GenBank/DDBJ whole genome shotgun (WGS) entry which is preliminary data.</text>
</comment>
<keyword evidence="1" id="KW-1133">Transmembrane helix</keyword>
<gene>
    <name evidence="2" type="ORF">FD21_GL000287</name>
</gene>
<feature type="transmembrane region" description="Helical" evidence="1">
    <location>
        <begin position="70"/>
        <end position="94"/>
    </location>
</feature>
<evidence type="ECO:0000313" key="3">
    <source>
        <dbReference type="Proteomes" id="UP000051576"/>
    </source>
</evidence>
<keyword evidence="1" id="KW-0472">Membrane</keyword>
<evidence type="ECO:0000313" key="2">
    <source>
        <dbReference type="EMBL" id="KRM89127.1"/>
    </source>
</evidence>
<evidence type="ECO:0000256" key="1">
    <source>
        <dbReference type="SAM" id="Phobius"/>
    </source>
</evidence>
<protein>
    <submittedName>
        <fullName evidence="2">Uncharacterized protein</fullName>
    </submittedName>
</protein>
<keyword evidence="1" id="KW-0812">Transmembrane</keyword>
<dbReference type="AlphaFoldDB" id="A0A0R2CC23"/>
<feature type="transmembrane region" description="Helical" evidence="1">
    <location>
        <begin position="45"/>
        <end position="64"/>
    </location>
</feature>
<sequence length="98" mass="11089">MNSLIYILTIILIIILFILGGYLLRHRKINLLTQKKVNNQYSIKLLSWIGSLLIILAVITLGVLLAQAMIFLVAMLIIDAILVTLLPFIILVFFPKNN</sequence>
<feature type="transmembrane region" description="Helical" evidence="1">
    <location>
        <begin position="6"/>
        <end position="24"/>
    </location>
</feature>
<accession>A0A0R2CC23</accession>
<proteinExistence type="predicted"/>